<reference evidence="1" key="2">
    <citation type="journal article" date="2015" name="Fish Shellfish Immunol.">
        <title>Early steps in the European eel (Anguilla anguilla)-Vibrio vulnificus interaction in the gills: Role of the RtxA13 toxin.</title>
        <authorList>
            <person name="Callol A."/>
            <person name="Pajuelo D."/>
            <person name="Ebbesson L."/>
            <person name="Teles M."/>
            <person name="MacKenzie S."/>
            <person name="Amaro C."/>
        </authorList>
    </citation>
    <scope>NUCLEOTIDE SEQUENCE</scope>
</reference>
<organism evidence="1">
    <name type="scientific">Anguilla anguilla</name>
    <name type="common">European freshwater eel</name>
    <name type="synonym">Muraena anguilla</name>
    <dbReference type="NCBI Taxonomy" id="7936"/>
    <lineage>
        <taxon>Eukaryota</taxon>
        <taxon>Metazoa</taxon>
        <taxon>Chordata</taxon>
        <taxon>Craniata</taxon>
        <taxon>Vertebrata</taxon>
        <taxon>Euteleostomi</taxon>
        <taxon>Actinopterygii</taxon>
        <taxon>Neopterygii</taxon>
        <taxon>Teleostei</taxon>
        <taxon>Anguilliformes</taxon>
        <taxon>Anguillidae</taxon>
        <taxon>Anguilla</taxon>
    </lineage>
</organism>
<dbReference type="EMBL" id="GBXM01039085">
    <property type="protein sequence ID" value="JAH69492.1"/>
    <property type="molecule type" value="Transcribed_RNA"/>
</dbReference>
<protein>
    <submittedName>
        <fullName evidence="1">Uncharacterized protein</fullName>
    </submittedName>
</protein>
<accession>A0A0E9UUK5</accession>
<evidence type="ECO:0000313" key="1">
    <source>
        <dbReference type="EMBL" id="JAH69492.1"/>
    </source>
</evidence>
<sequence length="51" mass="6098">MNNKIIIYCLNHYFDRVCRLVELLYKSLLHSRSRLYSALSLRPRANKSQPC</sequence>
<dbReference type="AlphaFoldDB" id="A0A0E9UUK5"/>
<proteinExistence type="predicted"/>
<reference evidence="1" key="1">
    <citation type="submission" date="2014-11" db="EMBL/GenBank/DDBJ databases">
        <authorList>
            <person name="Amaro Gonzalez C."/>
        </authorList>
    </citation>
    <scope>NUCLEOTIDE SEQUENCE</scope>
</reference>
<name>A0A0E9UUK5_ANGAN</name>